<dbReference type="RefSeq" id="WP_345196453.1">
    <property type="nucleotide sequence ID" value="NZ_BAABFL010000385.1"/>
</dbReference>
<name>A0ABP8V4I1_9GAMM</name>
<evidence type="ECO:0000313" key="2">
    <source>
        <dbReference type="Proteomes" id="UP001500604"/>
    </source>
</evidence>
<evidence type="ECO:0000313" key="1">
    <source>
        <dbReference type="EMBL" id="GAA4650309.1"/>
    </source>
</evidence>
<reference evidence="2" key="1">
    <citation type="journal article" date="2019" name="Int. J. Syst. Evol. Microbiol.">
        <title>The Global Catalogue of Microorganisms (GCM) 10K type strain sequencing project: providing services to taxonomists for standard genome sequencing and annotation.</title>
        <authorList>
            <consortium name="The Broad Institute Genomics Platform"/>
            <consortium name="The Broad Institute Genome Sequencing Center for Infectious Disease"/>
            <person name="Wu L."/>
            <person name="Ma J."/>
        </authorList>
    </citation>
    <scope>NUCLEOTIDE SEQUENCE [LARGE SCALE GENOMIC DNA]</scope>
    <source>
        <strain evidence="2">JCM 17805</strain>
    </source>
</reference>
<organism evidence="1 2">
    <name type="scientific">Kistimonas scapharcae</name>
    <dbReference type="NCBI Taxonomy" id="1036133"/>
    <lineage>
        <taxon>Bacteria</taxon>
        <taxon>Pseudomonadati</taxon>
        <taxon>Pseudomonadota</taxon>
        <taxon>Gammaproteobacteria</taxon>
        <taxon>Oceanospirillales</taxon>
        <taxon>Endozoicomonadaceae</taxon>
        <taxon>Kistimonas</taxon>
    </lineage>
</organism>
<proteinExistence type="predicted"/>
<dbReference type="EMBL" id="BAABFL010000385">
    <property type="protein sequence ID" value="GAA4650309.1"/>
    <property type="molecule type" value="Genomic_DNA"/>
</dbReference>
<gene>
    <name evidence="1" type="ORF">GCM10023116_25920</name>
</gene>
<sequence>MRLYIQPSFSVKKGSVAPVKSGASSNAKAAFAFNGVRRTKCTGSSAIAKLILSGSAPVHKTRYERMEMNIRKIVNLHGADNEALYQEIKKDCKDFIDAFNKDRSEYMDLINTLKSVALLKKSEATFGR</sequence>
<keyword evidence="2" id="KW-1185">Reference proteome</keyword>
<dbReference type="Proteomes" id="UP001500604">
    <property type="component" value="Unassembled WGS sequence"/>
</dbReference>
<accession>A0ABP8V4I1</accession>
<protein>
    <submittedName>
        <fullName evidence="1">Uncharacterized protein</fullName>
    </submittedName>
</protein>
<comment type="caution">
    <text evidence="1">The sequence shown here is derived from an EMBL/GenBank/DDBJ whole genome shotgun (WGS) entry which is preliminary data.</text>
</comment>